<dbReference type="AlphaFoldDB" id="A0A7J7L131"/>
<evidence type="ECO:0000313" key="3">
    <source>
        <dbReference type="EMBL" id="KAF6136313.1"/>
    </source>
</evidence>
<name>A0A7J7L131_9MAGN</name>
<dbReference type="InterPro" id="IPR015943">
    <property type="entry name" value="WD40/YVTN_repeat-like_dom_sf"/>
</dbReference>
<dbReference type="GO" id="GO:0009640">
    <property type="term" value="P:photomorphogenesis"/>
    <property type="evidence" value="ECO:0007669"/>
    <property type="project" value="InterPro"/>
</dbReference>
<proteinExistence type="predicted"/>
<keyword evidence="1" id="KW-0853">WD repeat</keyword>
<dbReference type="PANTHER" id="PTHR44218:SF6">
    <property type="entry name" value="PROTEIN SUPPRESSOR OF PHYA-105 1"/>
    <property type="match status" value="1"/>
</dbReference>
<dbReference type="Pfam" id="PF00400">
    <property type="entry name" value="WD40"/>
    <property type="match status" value="1"/>
</dbReference>
<dbReference type="InterPro" id="IPR044630">
    <property type="entry name" value="SPA1/2/3/4"/>
</dbReference>
<dbReference type="PROSITE" id="PS50082">
    <property type="entry name" value="WD_REPEATS_2"/>
    <property type="match status" value="1"/>
</dbReference>
<evidence type="ECO:0000259" key="2">
    <source>
        <dbReference type="SMART" id="SM00382"/>
    </source>
</evidence>
<dbReference type="Gene3D" id="3.40.50.300">
    <property type="entry name" value="P-loop containing nucleotide triphosphate hydrolases"/>
    <property type="match status" value="1"/>
</dbReference>
<dbReference type="SUPFAM" id="SSF50978">
    <property type="entry name" value="WD40 repeat-like"/>
    <property type="match status" value="1"/>
</dbReference>
<dbReference type="OrthoDB" id="273771at2759"/>
<protein>
    <recommendedName>
        <fullName evidence="2">AAA+ ATPase domain-containing protein</fullName>
    </recommendedName>
</protein>
<dbReference type="EMBL" id="JACGCM010002752">
    <property type="protein sequence ID" value="KAF6136313.1"/>
    <property type="molecule type" value="Genomic_DNA"/>
</dbReference>
<keyword evidence="4" id="KW-1185">Reference proteome</keyword>
<dbReference type="Proteomes" id="UP000541444">
    <property type="component" value="Unassembled WGS sequence"/>
</dbReference>
<dbReference type="InterPro" id="IPR027417">
    <property type="entry name" value="P-loop_NTPase"/>
</dbReference>
<dbReference type="SMART" id="SM00382">
    <property type="entry name" value="AAA"/>
    <property type="match status" value="1"/>
</dbReference>
<feature type="repeat" description="WD" evidence="1">
    <location>
        <begin position="311"/>
        <end position="351"/>
    </location>
</feature>
<dbReference type="InterPro" id="IPR001680">
    <property type="entry name" value="WD40_rpt"/>
</dbReference>
<accession>A0A7J7L131</accession>
<dbReference type="InterPro" id="IPR003593">
    <property type="entry name" value="AAA+_ATPase"/>
</dbReference>
<organism evidence="3 4">
    <name type="scientific">Kingdonia uniflora</name>
    <dbReference type="NCBI Taxonomy" id="39325"/>
    <lineage>
        <taxon>Eukaryota</taxon>
        <taxon>Viridiplantae</taxon>
        <taxon>Streptophyta</taxon>
        <taxon>Embryophyta</taxon>
        <taxon>Tracheophyta</taxon>
        <taxon>Spermatophyta</taxon>
        <taxon>Magnoliopsida</taxon>
        <taxon>Ranunculales</taxon>
        <taxon>Circaeasteraceae</taxon>
        <taxon>Kingdonia</taxon>
    </lineage>
</organism>
<dbReference type="InterPro" id="IPR036322">
    <property type="entry name" value="WD40_repeat_dom_sf"/>
</dbReference>
<gene>
    <name evidence="3" type="ORF">GIB67_042798</name>
</gene>
<dbReference type="SMART" id="SM00320">
    <property type="entry name" value="WD40"/>
    <property type="match status" value="3"/>
</dbReference>
<comment type="caution">
    <text evidence="3">The sequence shown here is derived from an EMBL/GenBank/DDBJ whole genome shotgun (WGS) entry which is preliminary data.</text>
</comment>
<dbReference type="Pfam" id="PF00004">
    <property type="entry name" value="AAA"/>
    <property type="match status" value="1"/>
</dbReference>
<dbReference type="PANTHER" id="PTHR44218">
    <property type="entry name" value="PROTEIN SPA1-RELATED 2"/>
    <property type="match status" value="1"/>
</dbReference>
<dbReference type="Gene3D" id="2.130.10.10">
    <property type="entry name" value="YVTN repeat-like/Quinoprotein amine dehydrogenase"/>
    <property type="match status" value="2"/>
</dbReference>
<dbReference type="GO" id="GO:0005524">
    <property type="term" value="F:ATP binding"/>
    <property type="evidence" value="ECO:0007669"/>
    <property type="project" value="InterPro"/>
</dbReference>
<reference evidence="3 4" key="1">
    <citation type="journal article" date="2020" name="IScience">
        <title>Genome Sequencing of the Endangered Kingdonia uniflora (Circaeasteraceae, Ranunculales) Reveals Potential Mechanisms of Evolutionary Specialization.</title>
        <authorList>
            <person name="Sun Y."/>
            <person name="Deng T."/>
            <person name="Zhang A."/>
            <person name="Moore M.J."/>
            <person name="Landis J.B."/>
            <person name="Lin N."/>
            <person name="Zhang H."/>
            <person name="Zhang X."/>
            <person name="Huang J."/>
            <person name="Zhang X."/>
            <person name="Sun H."/>
            <person name="Wang H."/>
        </authorList>
    </citation>
    <scope>NUCLEOTIDE SEQUENCE [LARGE SCALE GENOMIC DNA]</scope>
    <source>
        <strain evidence="3">TB1705</strain>
        <tissue evidence="3">Leaf</tissue>
    </source>
</reference>
<feature type="domain" description="AAA+ ATPase" evidence="2">
    <location>
        <begin position="18"/>
        <end position="148"/>
    </location>
</feature>
<evidence type="ECO:0000256" key="1">
    <source>
        <dbReference type="PROSITE-ProRule" id="PRU00221"/>
    </source>
</evidence>
<sequence>MVRILKNEEEFKNKGIYCPKGVMIHGPPGTGKTLFAKAIAGEAGVPFFAASDTDFVEFSPGNQSLLSVDEDQAESELLLHFLISLKDQMQKQASKLVEEVGCLQADLEDVGKRHMLITQASSSKEPLRLEAFPRASSLSNMIEARLIRNIDQLENAYFTMKSQGQLSDSSEMGRTDKDLLQNRERCTFEVSGTLRNADLLNSANVFCSLSFDWDEDFFAAGGVSMKIKIFDFRYLLDDSVDIHYPIIKLSSKSKLSCICWNNYIKNFLASTDYDGVVQSSPHYTNLLAFGSADYMTYCYDLCNTKNPWCTLSGHGKAVSYVKFLDPETLIFASTDNTLMLWDLNKMNSSGLSVNACSLTFRGHTNENVSLSL</sequence>
<dbReference type="PROSITE" id="PS50294">
    <property type="entry name" value="WD_REPEATS_REGION"/>
    <property type="match status" value="1"/>
</dbReference>
<dbReference type="SUPFAM" id="SSF52540">
    <property type="entry name" value="P-loop containing nucleoside triphosphate hydrolases"/>
    <property type="match status" value="1"/>
</dbReference>
<dbReference type="GO" id="GO:0016887">
    <property type="term" value="F:ATP hydrolysis activity"/>
    <property type="evidence" value="ECO:0007669"/>
    <property type="project" value="InterPro"/>
</dbReference>
<evidence type="ECO:0000313" key="4">
    <source>
        <dbReference type="Proteomes" id="UP000541444"/>
    </source>
</evidence>
<dbReference type="InterPro" id="IPR003959">
    <property type="entry name" value="ATPase_AAA_core"/>
</dbReference>